<feature type="coiled-coil region" evidence="2">
    <location>
        <begin position="768"/>
        <end position="802"/>
    </location>
</feature>
<feature type="signal peptide" evidence="4">
    <location>
        <begin position="1"/>
        <end position="18"/>
    </location>
</feature>
<evidence type="ECO:0000313" key="7">
    <source>
        <dbReference type="Proteomes" id="UP001596978"/>
    </source>
</evidence>
<sequence length="932" mass="107640">MYKYFTIFILCLCGFLKAQEYPPILNYTTEEYGGENQNWMISQHVDGTVYIANNKSLLSFDGARWLLEPSPNETIIRSVKVVEDRIYTGAYMEFGFWQKDKLGKLRYTSLSKALDIPMVEDEEFWNILTHEEWMLFQSLDRIYLYNRKTKSFNSISSENVITKAFKVGEEILFQVLGEGLYKIESGERKLIASNDLLKNERIINIFSKNGDKLILTQSKGFHYLKEDGLEQWDILSNSKLRFASIYSAIALREGGYLLGTISNGIFYIDDDGDLSYELDRKNGLSNNTVLSLFQDVNDNLWLGLDNGIDCINNASPLRIYYDKNGELGSVYAAAIQNGNLYLGTNQGLFYRRMTSNETFTFIQGTKGQVWYLGIHNDQLICGHDSGTFVIEKDRAENMVDIAGTWSVNNFPGDKNVLIQGTYNGLYILEQYDKGLRLRNKIAGFDNSSRFVEVGPTNEIFVSHEYKGVFRILPNESLSEAKSVYKDSIVRKGANSSLVSFYDKIYYASRDGIFVYNNTTLAFELDSIASSVIRSDAYTSGKLIADKTGKLWMFTENNANYLSKSQLSEKLKVNRVSFPYSLIKPIAGYDNIQHLDGERYLIGTSDGYLTVDLNEYREFDYRVSLSTIELNLIKQGVMKHLPIAEVGTFKAEVNHIEFNYNVPEYEKYLITEFQYRLKGLYDKWSDWSTQPKAQFENLPHGEYTFEVRAKIGNKISKNIASYSFVIQRPWYISNIAIVIYSLLLISLSLVIHNFYKRYYRKQRERILMKSQKELALKELESQREIIELKNKQLTADIDNKNRELAISTMSLVKKNQFLSSIKDQLKNIDADRKVSSVIRTIDKNLNNTDDWKFFEEAFNNADKDFLKKIKTKHPSLTPNDLRLCAYLRLNLSSKEIAPLLNISVRSVEIKRYRLRKKMELQHENSLVEYILAI</sequence>
<organism evidence="6 7">
    <name type="scientific">Sungkyunkwania multivorans</name>
    <dbReference type="NCBI Taxonomy" id="1173618"/>
    <lineage>
        <taxon>Bacteria</taxon>
        <taxon>Pseudomonadati</taxon>
        <taxon>Bacteroidota</taxon>
        <taxon>Flavobacteriia</taxon>
        <taxon>Flavobacteriales</taxon>
        <taxon>Flavobacteriaceae</taxon>
        <taxon>Sungkyunkwania</taxon>
    </lineage>
</organism>
<keyword evidence="3" id="KW-1133">Transmembrane helix</keyword>
<dbReference type="Gene3D" id="2.60.40.10">
    <property type="entry name" value="Immunoglobulins"/>
    <property type="match status" value="1"/>
</dbReference>
<dbReference type="PANTHER" id="PTHR43547:SF2">
    <property type="entry name" value="HYBRID SIGNAL TRANSDUCTION HISTIDINE KINASE C"/>
    <property type="match status" value="1"/>
</dbReference>
<accession>A0ABW3CYL9</accession>
<dbReference type="Gene3D" id="1.10.10.10">
    <property type="entry name" value="Winged helix-like DNA-binding domain superfamily/Winged helix DNA-binding domain"/>
    <property type="match status" value="1"/>
</dbReference>
<dbReference type="RefSeq" id="WP_386408468.1">
    <property type="nucleotide sequence ID" value="NZ_JBHTJH010000017.1"/>
</dbReference>
<dbReference type="SUPFAM" id="SSF50998">
    <property type="entry name" value="Quinoprotein alcohol dehydrogenase-like"/>
    <property type="match status" value="1"/>
</dbReference>
<feature type="transmembrane region" description="Helical" evidence="3">
    <location>
        <begin position="729"/>
        <end position="754"/>
    </location>
</feature>
<evidence type="ECO:0000256" key="2">
    <source>
        <dbReference type="SAM" id="Coils"/>
    </source>
</evidence>
<evidence type="ECO:0000256" key="4">
    <source>
        <dbReference type="SAM" id="SignalP"/>
    </source>
</evidence>
<dbReference type="Gene3D" id="2.130.10.10">
    <property type="entry name" value="YVTN repeat-like/Quinoprotein amine dehydrogenase"/>
    <property type="match status" value="2"/>
</dbReference>
<dbReference type="InterPro" id="IPR011047">
    <property type="entry name" value="Quinoprotein_ADH-like_sf"/>
</dbReference>
<dbReference type="InterPro" id="IPR015943">
    <property type="entry name" value="WD40/YVTN_repeat-like_dom_sf"/>
</dbReference>
<dbReference type="PANTHER" id="PTHR43547">
    <property type="entry name" value="TWO-COMPONENT HISTIDINE KINASE"/>
    <property type="match status" value="1"/>
</dbReference>
<dbReference type="InterPro" id="IPR016032">
    <property type="entry name" value="Sig_transdc_resp-reg_C-effctor"/>
</dbReference>
<dbReference type="EMBL" id="JBHTJH010000017">
    <property type="protein sequence ID" value="MFD0862903.1"/>
    <property type="molecule type" value="Genomic_DNA"/>
</dbReference>
<protein>
    <submittedName>
        <fullName evidence="6">Triple tyrosine motif-containing protein</fullName>
    </submittedName>
</protein>
<reference evidence="7" key="1">
    <citation type="journal article" date="2019" name="Int. J. Syst. Evol. Microbiol.">
        <title>The Global Catalogue of Microorganisms (GCM) 10K type strain sequencing project: providing services to taxonomists for standard genome sequencing and annotation.</title>
        <authorList>
            <consortium name="The Broad Institute Genomics Platform"/>
            <consortium name="The Broad Institute Genome Sequencing Center for Infectious Disease"/>
            <person name="Wu L."/>
            <person name="Ma J."/>
        </authorList>
    </citation>
    <scope>NUCLEOTIDE SEQUENCE [LARGE SCALE GENOMIC DNA]</scope>
    <source>
        <strain evidence="7">CCUG 62952</strain>
    </source>
</reference>
<dbReference type="InterPro" id="IPR013783">
    <property type="entry name" value="Ig-like_fold"/>
</dbReference>
<dbReference type="InterPro" id="IPR011123">
    <property type="entry name" value="Y_Y_Y"/>
</dbReference>
<keyword evidence="7" id="KW-1185">Reference proteome</keyword>
<dbReference type="SUPFAM" id="SSF46894">
    <property type="entry name" value="C-terminal effector domain of the bipartite response regulators"/>
    <property type="match status" value="1"/>
</dbReference>
<feature type="chain" id="PRO_5046518630" evidence="4">
    <location>
        <begin position="19"/>
        <end position="932"/>
    </location>
</feature>
<keyword evidence="4" id="KW-0732">Signal</keyword>
<feature type="domain" description="HTH luxR-type" evidence="5">
    <location>
        <begin position="872"/>
        <end position="929"/>
    </location>
</feature>
<dbReference type="InterPro" id="IPR036388">
    <property type="entry name" value="WH-like_DNA-bd_sf"/>
</dbReference>
<dbReference type="Pfam" id="PF07495">
    <property type="entry name" value="Y_Y_Y"/>
    <property type="match status" value="1"/>
</dbReference>
<keyword evidence="3" id="KW-0472">Membrane</keyword>
<evidence type="ECO:0000259" key="5">
    <source>
        <dbReference type="SMART" id="SM00421"/>
    </source>
</evidence>
<keyword evidence="1" id="KW-0597">Phosphoprotein</keyword>
<name>A0ABW3CYL9_9FLAO</name>
<evidence type="ECO:0000256" key="3">
    <source>
        <dbReference type="SAM" id="Phobius"/>
    </source>
</evidence>
<evidence type="ECO:0000256" key="1">
    <source>
        <dbReference type="ARBA" id="ARBA00022553"/>
    </source>
</evidence>
<keyword evidence="2" id="KW-0175">Coiled coil</keyword>
<dbReference type="InterPro" id="IPR000792">
    <property type="entry name" value="Tscrpt_reg_LuxR_C"/>
</dbReference>
<dbReference type="Proteomes" id="UP001596978">
    <property type="component" value="Unassembled WGS sequence"/>
</dbReference>
<proteinExistence type="predicted"/>
<evidence type="ECO:0000313" key="6">
    <source>
        <dbReference type="EMBL" id="MFD0862903.1"/>
    </source>
</evidence>
<keyword evidence="3" id="KW-0812">Transmembrane</keyword>
<dbReference type="SMART" id="SM00421">
    <property type="entry name" value="HTH_LUXR"/>
    <property type="match status" value="1"/>
</dbReference>
<gene>
    <name evidence="6" type="ORF">ACFQ1M_11875</name>
</gene>
<comment type="caution">
    <text evidence="6">The sequence shown here is derived from an EMBL/GenBank/DDBJ whole genome shotgun (WGS) entry which is preliminary data.</text>
</comment>